<sequence length="63" mass="7147">MPIDPPRIEWRRRCASGACVEVAEVGRSVAVRDSKDPDGAVVLFTRSAWSEFLTGIRQYEPRR</sequence>
<dbReference type="Proteomes" id="UP000624325">
    <property type="component" value="Unassembled WGS sequence"/>
</dbReference>
<evidence type="ECO:0000313" key="2">
    <source>
        <dbReference type="EMBL" id="GIF58553.1"/>
    </source>
</evidence>
<protein>
    <recommendedName>
        <fullName evidence="1">DUF397 domain-containing protein</fullName>
    </recommendedName>
</protein>
<dbReference type="InterPro" id="IPR007278">
    <property type="entry name" value="DUF397"/>
</dbReference>
<feature type="domain" description="DUF397" evidence="1">
    <location>
        <begin position="14"/>
        <end position="57"/>
    </location>
</feature>
<gene>
    <name evidence="2" type="ORF">Air01nite_46480</name>
</gene>
<keyword evidence="3" id="KW-1185">Reference proteome</keyword>
<comment type="caution">
    <text evidence="2">The sequence shown here is derived from an EMBL/GenBank/DDBJ whole genome shotgun (WGS) entry which is preliminary data.</text>
</comment>
<evidence type="ECO:0000313" key="3">
    <source>
        <dbReference type="Proteomes" id="UP000624325"/>
    </source>
</evidence>
<evidence type="ECO:0000259" key="1">
    <source>
        <dbReference type="Pfam" id="PF04149"/>
    </source>
</evidence>
<reference evidence="2 3" key="1">
    <citation type="submission" date="2021-01" db="EMBL/GenBank/DDBJ databases">
        <title>Whole genome shotgun sequence of Asanoa iriomotensis NBRC 100142.</title>
        <authorList>
            <person name="Komaki H."/>
            <person name="Tamura T."/>
        </authorList>
    </citation>
    <scope>NUCLEOTIDE SEQUENCE [LARGE SCALE GENOMIC DNA]</scope>
    <source>
        <strain evidence="2 3">NBRC 100142</strain>
    </source>
</reference>
<name>A0ABQ4C6Z0_9ACTN</name>
<organism evidence="2 3">
    <name type="scientific">Asanoa iriomotensis</name>
    <dbReference type="NCBI Taxonomy" id="234613"/>
    <lineage>
        <taxon>Bacteria</taxon>
        <taxon>Bacillati</taxon>
        <taxon>Actinomycetota</taxon>
        <taxon>Actinomycetes</taxon>
        <taxon>Micromonosporales</taxon>
        <taxon>Micromonosporaceae</taxon>
        <taxon>Asanoa</taxon>
    </lineage>
</organism>
<dbReference type="Pfam" id="PF04149">
    <property type="entry name" value="DUF397"/>
    <property type="match status" value="1"/>
</dbReference>
<proteinExistence type="predicted"/>
<dbReference type="EMBL" id="BONC01000034">
    <property type="protein sequence ID" value="GIF58553.1"/>
    <property type="molecule type" value="Genomic_DNA"/>
</dbReference>
<accession>A0ABQ4C6Z0</accession>
<dbReference type="RefSeq" id="WP_203705172.1">
    <property type="nucleotide sequence ID" value="NZ_BAAALU010000003.1"/>
</dbReference>